<dbReference type="Proteomes" id="UP000054538">
    <property type="component" value="Unassembled WGS sequence"/>
</dbReference>
<organism evidence="1 2">
    <name type="scientific">Paxillus rubicundulus Ve08.2h10</name>
    <dbReference type="NCBI Taxonomy" id="930991"/>
    <lineage>
        <taxon>Eukaryota</taxon>
        <taxon>Fungi</taxon>
        <taxon>Dikarya</taxon>
        <taxon>Basidiomycota</taxon>
        <taxon>Agaricomycotina</taxon>
        <taxon>Agaricomycetes</taxon>
        <taxon>Agaricomycetidae</taxon>
        <taxon>Boletales</taxon>
        <taxon>Paxilineae</taxon>
        <taxon>Paxillaceae</taxon>
        <taxon>Paxillus</taxon>
    </lineage>
</organism>
<dbReference type="AlphaFoldDB" id="A0A0D0D2T1"/>
<evidence type="ECO:0000313" key="2">
    <source>
        <dbReference type="Proteomes" id="UP000054538"/>
    </source>
</evidence>
<dbReference type="InParanoid" id="A0A0D0D2T1"/>
<sequence length="91" mass="10482">VTSLPIRHTGEWFQSSNDTISCYFHRILIIFSSPLFYINYIQLPTGEQIPAKICDNPKFWPYFHNAVGAIDGSHIHVSPPTFLHSNYQNCK</sequence>
<evidence type="ECO:0000313" key="1">
    <source>
        <dbReference type="EMBL" id="KIK90787.1"/>
    </source>
</evidence>
<name>A0A0D0D2T1_9AGAM</name>
<reference evidence="1 2" key="1">
    <citation type="submission" date="2014-04" db="EMBL/GenBank/DDBJ databases">
        <authorList>
            <consortium name="DOE Joint Genome Institute"/>
            <person name="Kuo A."/>
            <person name="Kohler A."/>
            <person name="Jargeat P."/>
            <person name="Nagy L.G."/>
            <person name="Floudas D."/>
            <person name="Copeland A."/>
            <person name="Barry K.W."/>
            <person name="Cichocki N."/>
            <person name="Veneault-Fourrey C."/>
            <person name="LaButti K."/>
            <person name="Lindquist E.A."/>
            <person name="Lipzen A."/>
            <person name="Lundell T."/>
            <person name="Morin E."/>
            <person name="Murat C."/>
            <person name="Sun H."/>
            <person name="Tunlid A."/>
            <person name="Henrissat B."/>
            <person name="Grigoriev I.V."/>
            <person name="Hibbett D.S."/>
            <person name="Martin F."/>
            <person name="Nordberg H.P."/>
            <person name="Cantor M.N."/>
            <person name="Hua S.X."/>
        </authorList>
    </citation>
    <scope>NUCLEOTIDE SEQUENCE [LARGE SCALE GENOMIC DNA]</scope>
    <source>
        <strain evidence="1 2">Ve08.2h10</strain>
    </source>
</reference>
<proteinExistence type="predicted"/>
<dbReference type="HOGENOM" id="CLU_040082_6_1_1"/>
<evidence type="ECO:0008006" key="3">
    <source>
        <dbReference type="Google" id="ProtNLM"/>
    </source>
</evidence>
<gene>
    <name evidence="1" type="ORF">PAXRUDRAFT_75288</name>
</gene>
<protein>
    <recommendedName>
        <fullName evidence="3">DDE Tnp4 domain-containing protein</fullName>
    </recommendedName>
</protein>
<dbReference type="OrthoDB" id="2642487at2759"/>
<feature type="non-terminal residue" evidence="1">
    <location>
        <position position="1"/>
    </location>
</feature>
<keyword evidence="2" id="KW-1185">Reference proteome</keyword>
<feature type="non-terminal residue" evidence="1">
    <location>
        <position position="91"/>
    </location>
</feature>
<dbReference type="EMBL" id="KN825471">
    <property type="protein sequence ID" value="KIK90787.1"/>
    <property type="molecule type" value="Genomic_DNA"/>
</dbReference>
<reference evidence="2" key="2">
    <citation type="submission" date="2015-01" db="EMBL/GenBank/DDBJ databases">
        <title>Evolutionary Origins and Diversification of the Mycorrhizal Mutualists.</title>
        <authorList>
            <consortium name="DOE Joint Genome Institute"/>
            <consortium name="Mycorrhizal Genomics Consortium"/>
            <person name="Kohler A."/>
            <person name="Kuo A."/>
            <person name="Nagy L.G."/>
            <person name="Floudas D."/>
            <person name="Copeland A."/>
            <person name="Barry K.W."/>
            <person name="Cichocki N."/>
            <person name="Veneault-Fourrey C."/>
            <person name="LaButti K."/>
            <person name="Lindquist E.A."/>
            <person name="Lipzen A."/>
            <person name="Lundell T."/>
            <person name="Morin E."/>
            <person name="Murat C."/>
            <person name="Riley R."/>
            <person name="Ohm R."/>
            <person name="Sun H."/>
            <person name="Tunlid A."/>
            <person name="Henrissat B."/>
            <person name="Grigoriev I.V."/>
            <person name="Hibbett D.S."/>
            <person name="Martin F."/>
        </authorList>
    </citation>
    <scope>NUCLEOTIDE SEQUENCE [LARGE SCALE GENOMIC DNA]</scope>
    <source>
        <strain evidence="2">Ve08.2h10</strain>
    </source>
</reference>
<accession>A0A0D0D2T1</accession>